<dbReference type="SUPFAM" id="SSF53254">
    <property type="entry name" value="Phosphoglycerate mutase-like"/>
    <property type="match status" value="1"/>
</dbReference>
<dbReference type="SMART" id="SM00855">
    <property type="entry name" value="PGAM"/>
    <property type="match status" value="1"/>
</dbReference>
<name>A0A395JMK9_9GAMM</name>
<dbReference type="InterPro" id="IPR013078">
    <property type="entry name" value="His_Pase_superF_clade-1"/>
</dbReference>
<evidence type="ECO:0000313" key="2">
    <source>
        <dbReference type="Proteomes" id="UP000253083"/>
    </source>
</evidence>
<dbReference type="RefSeq" id="WP_113955011.1">
    <property type="nucleotide sequence ID" value="NZ_QNRT01000004.1"/>
</dbReference>
<accession>A0A395JMK9</accession>
<dbReference type="Proteomes" id="UP000253083">
    <property type="component" value="Unassembled WGS sequence"/>
</dbReference>
<dbReference type="EMBL" id="QNRT01000004">
    <property type="protein sequence ID" value="RBP49144.1"/>
    <property type="molecule type" value="Genomic_DNA"/>
</dbReference>
<dbReference type="Gene3D" id="3.40.50.1240">
    <property type="entry name" value="Phosphoglycerate mutase-like"/>
    <property type="match status" value="1"/>
</dbReference>
<dbReference type="AlphaFoldDB" id="A0A395JMK9"/>
<dbReference type="InterPro" id="IPR029033">
    <property type="entry name" value="His_PPase_superfam"/>
</dbReference>
<dbReference type="PANTHER" id="PTHR47623">
    <property type="entry name" value="OS09G0287300 PROTEIN"/>
    <property type="match status" value="1"/>
</dbReference>
<dbReference type="OrthoDB" id="9810154at2"/>
<organism evidence="1 2">
    <name type="scientific">Arenicella xantha</name>
    <dbReference type="NCBI Taxonomy" id="644221"/>
    <lineage>
        <taxon>Bacteria</taxon>
        <taxon>Pseudomonadati</taxon>
        <taxon>Pseudomonadota</taxon>
        <taxon>Gammaproteobacteria</taxon>
        <taxon>Arenicellales</taxon>
        <taxon>Arenicellaceae</taxon>
        <taxon>Arenicella</taxon>
    </lineage>
</organism>
<dbReference type="InParanoid" id="A0A395JMK9"/>
<sequence length="161" mass="18276">MKTLFLIRHAKSSWQDQDLDDHERPLNKRGERDSLTMARYLAERDESIEVIYSSTAIRALDFAQNLSDFTGVTLMPDLTFYTFDVDELHEILKHLPEHVTNVAVVGHNPAITEAVNRLAAQGYDNVPTAGIVKMECDIEDWSQLYAGCAELQYFVSPKMLA</sequence>
<proteinExistence type="predicted"/>
<reference evidence="1 2" key="1">
    <citation type="submission" date="2018-06" db="EMBL/GenBank/DDBJ databases">
        <title>Genomic Encyclopedia of Type Strains, Phase IV (KMG-IV): sequencing the most valuable type-strain genomes for metagenomic binning, comparative biology and taxonomic classification.</title>
        <authorList>
            <person name="Goeker M."/>
        </authorList>
    </citation>
    <scope>NUCLEOTIDE SEQUENCE [LARGE SCALE GENOMIC DNA]</scope>
    <source>
        <strain evidence="1 2">DSM 24032</strain>
    </source>
</reference>
<dbReference type="PANTHER" id="PTHR47623:SF1">
    <property type="entry name" value="OS09G0287300 PROTEIN"/>
    <property type="match status" value="1"/>
</dbReference>
<gene>
    <name evidence="1" type="ORF">DFR28_10470</name>
</gene>
<protein>
    <submittedName>
        <fullName evidence="1">Phosphohistidine phosphatase</fullName>
    </submittedName>
</protein>
<dbReference type="Pfam" id="PF00300">
    <property type="entry name" value="His_Phos_1"/>
    <property type="match status" value="1"/>
</dbReference>
<comment type="caution">
    <text evidence="1">The sequence shown here is derived from an EMBL/GenBank/DDBJ whole genome shotgun (WGS) entry which is preliminary data.</text>
</comment>
<keyword evidence="2" id="KW-1185">Reference proteome</keyword>
<evidence type="ECO:0000313" key="1">
    <source>
        <dbReference type="EMBL" id="RBP49144.1"/>
    </source>
</evidence>
<dbReference type="CDD" id="cd07040">
    <property type="entry name" value="HP"/>
    <property type="match status" value="1"/>
</dbReference>